<dbReference type="PANTHER" id="PTHR21024:SF0">
    <property type="entry name" value="ELECTRON TRANSFER FLAVOPROTEIN REGULATORY FACTOR 1"/>
    <property type="match status" value="1"/>
</dbReference>
<evidence type="ECO:0000313" key="2">
    <source>
        <dbReference type="EMBL" id="KXJ92643.1"/>
    </source>
</evidence>
<dbReference type="Proteomes" id="UP000070501">
    <property type="component" value="Unassembled WGS sequence"/>
</dbReference>
<dbReference type="InterPro" id="IPR052000">
    <property type="entry name" value="ETFRF1"/>
</dbReference>
<name>A0A136J696_9PEZI</name>
<dbReference type="GO" id="GO:0005739">
    <property type="term" value="C:mitochondrion"/>
    <property type="evidence" value="ECO:0007669"/>
    <property type="project" value="TreeGrafter"/>
</dbReference>
<protein>
    <submittedName>
        <fullName evidence="2">Complex 1 protein</fullName>
    </submittedName>
</protein>
<dbReference type="GO" id="GO:0090324">
    <property type="term" value="P:negative regulation of oxidative phosphorylation"/>
    <property type="evidence" value="ECO:0007669"/>
    <property type="project" value="InterPro"/>
</dbReference>
<sequence>MPPAAAALPPPNPQLRAQVIAIYKQLLYLGREYPAGGIAYVRPRLHRAFMANAHLRDDVAVRQGIVRAEFVRKEIEAL</sequence>
<accession>A0A136J696</accession>
<dbReference type="CDD" id="cd20265">
    <property type="entry name" value="Complex1_LYR_ETFRF1_LYRM5"/>
    <property type="match status" value="1"/>
</dbReference>
<keyword evidence="3" id="KW-1185">Reference proteome</keyword>
<reference evidence="3" key="1">
    <citation type="submission" date="2016-02" db="EMBL/GenBank/DDBJ databases">
        <title>Draft genome sequence of Microdochium bolleyi, a fungal endophyte of beachgrass.</title>
        <authorList>
            <consortium name="DOE Joint Genome Institute"/>
            <person name="David A.S."/>
            <person name="May G."/>
            <person name="Haridas S."/>
            <person name="Lim J."/>
            <person name="Wang M."/>
            <person name="Labutti K."/>
            <person name="Lipzen A."/>
            <person name="Barry K."/>
            <person name="Grigoriev I.V."/>
        </authorList>
    </citation>
    <scope>NUCLEOTIDE SEQUENCE [LARGE SCALE GENOMIC DNA]</scope>
    <source>
        <strain evidence="3">J235TASD1</strain>
    </source>
</reference>
<dbReference type="InterPro" id="IPR045296">
    <property type="entry name" value="Complex1_LYR_ETFRF1_LYRM5"/>
</dbReference>
<dbReference type="InParanoid" id="A0A136J696"/>
<dbReference type="PANTHER" id="PTHR21024">
    <property type="entry name" value="GROWTH HORMONE-INDUCIBLE SOLUBLE PROTEIN-RELATED"/>
    <property type="match status" value="1"/>
</dbReference>
<dbReference type="STRING" id="196109.A0A136J696"/>
<gene>
    <name evidence="2" type="ORF">Micbo1qcDRAFT_202853</name>
</gene>
<dbReference type="AlphaFoldDB" id="A0A136J696"/>
<evidence type="ECO:0000313" key="3">
    <source>
        <dbReference type="Proteomes" id="UP000070501"/>
    </source>
</evidence>
<dbReference type="Pfam" id="PF13233">
    <property type="entry name" value="Complex1_LYR_2"/>
    <property type="match status" value="1"/>
</dbReference>
<organism evidence="2 3">
    <name type="scientific">Microdochium bolleyi</name>
    <dbReference type="NCBI Taxonomy" id="196109"/>
    <lineage>
        <taxon>Eukaryota</taxon>
        <taxon>Fungi</taxon>
        <taxon>Dikarya</taxon>
        <taxon>Ascomycota</taxon>
        <taxon>Pezizomycotina</taxon>
        <taxon>Sordariomycetes</taxon>
        <taxon>Xylariomycetidae</taxon>
        <taxon>Xylariales</taxon>
        <taxon>Microdochiaceae</taxon>
        <taxon>Microdochium</taxon>
    </lineage>
</organism>
<dbReference type="EMBL" id="KQ964248">
    <property type="protein sequence ID" value="KXJ92643.1"/>
    <property type="molecule type" value="Genomic_DNA"/>
</dbReference>
<dbReference type="GO" id="GO:0022904">
    <property type="term" value="P:respiratory electron transport chain"/>
    <property type="evidence" value="ECO:0007669"/>
    <property type="project" value="TreeGrafter"/>
</dbReference>
<evidence type="ECO:0000256" key="1">
    <source>
        <dbReference type="ARBA" id="ARBA00009508"/>
    </source>
</evidence>
<dbReference type="OrthoDB" id="10258445at2759"/>
<comment type="similarity">
    <text evidence="1">Belongs to the complex I LYR family.</text>
</comment>
<proteinExistence type="inferred from homology"/>